<organism evidence="2 3">
    <name type="scientific">Drosophila navojoa</name>
    <name type="common">Fruit fly</name>
    <dbReference type="NCBI Taxonomy" id="7232"/>
    <lineage>
        <taxon>Eukaryota</taxon>
        <taxon>Metazoa</taxon>
        <taxon>Ecdysozoa</taxon>
        <taxon>Arthropoda</taxon>
        <taxon>Hexapoda</taxon>
        <taxon>Insecta</taxon>
        <taxon>Pterygota</taxon>
        <taxon>Neoptera</taxon>
        <taxon>Endopterygota</taxon>
        <taxon>Diptera</taxon>
        <taxon>Brachycera</taxon>
        <taxon>Muscomorpha</taxon>
        <taxon>Ephydroidea</taxon>
        <taxon>Drosophilidae</taxon>
        <taxon>Drosophila</taxon>
    </lineage>
</organism>
<accession>A0A484BBG6</accession>
<comment type="caution">
    <text evidence="2">The sequence shown here is derived from an EMBL/GenBank/DDBJ whole genome shotgun (WGS) entry which is preliminary data.</text>
</comment>
<feature type="compositionally biased region" description="Polar residues" evidence="1">
    <location>
        <begin position="72"/>
        <end position="83"/>
    </location>
</feature>
<name>A0A484BBG6_DRONA</name>
<feature type="compositionally biased region" description="Acidic residues" evidence="1">
    <location>
        <begin position="93"/>
        <end position="104"/>
    </location>
</feature>
<keyword evidence="3" id="KW-1185">Reference proteome</keyword>
<evidence type="ECO:0000256" key="1">
    <source>
        <dbReference type="SAM" id="MobiDB-lite"/>
    </source>
</evidence>
<dbReference type="AlphaFoldDB" id="A0A484BBG6"/>
<proteinExistence type="predicted"/>
<evidence type="ECO:0000313" key="3">
    <source>
        <dbReference type="Proteomes" id="UP000295192"/>
    </source>
</evidence>
<gene>
    <name evidence="2" type="ORF">AWZ03_007604</name>
</gene>
<evidence type="ECO:0000313" key="2">
    <source>
        <dbReference type="EMBL" id="TDG46004.1"/>
    </source>
</evidence>
<dbReference type="Proteomes" id="UP000295192">
    <property type="component" value="Unassembled WGS sequence"/>
</dbReference>
<dbReference type="EMBL" id="LSRL02000067">
    <property type="protein sequence ID" value="TDG46004.1"/>
    <property type="molecule type" value="Genomic_DNA"/>
</dbReference>
<sequence>MLPSEQRRKKNQRLIPLTEELIQDMLENEGLEYQTPPGGRLYASEDDSFARTSLAHRHRKWKTESLHLSLKSEQYEPNTSSSIDIRYNSESDSSGEDSEQEDLLASDSLDTLYSDSTIERASSSDDTESSNLQSLVDLMRSVKAKSAAGYGHGHVDTAVDVDKTQEMLAPTPNRES</sequence>
<reference evidence="2 3" key="1">
    <citation type="journal article" date="2019" name="J. Hered.">
        <title>An Improved Genome Assembly for Drosophila navojoa, the Basal Species in the mojavensis Cluster.</title>
        <authorList>
            <person name="Vanderlinde T."/>
            <person name="Dupim E.G."/>
            <person name="Nazario-Yepiz N.O."/>
            <person name="Carvalho A.B."/>
        </authorList>
    </citation>
    <scope>NUCLEOTIDE SEQUENCE [LARGE SCALE GENOMIC DNA]</scope>
    <source>
        <strain evidence="2">Navoj_Jal97</strain>
        <tissue evidence="2">Whole organism</tissue>
    </source>
</reference>
<feature type="region of interest" description="Disordered" evidence="1">
    <location>
        <begin position="72"/>
        <end position="110"/>
    </location>
</feature>
<protein>
    <submittedName>
        <fullName evidence="2">Uncharacterized protein</fullName>
    </submittedName>
</protein>